<dbReference type="KEGG" id="cbat:M666_05190"/>
<reference evidence="1 2" key="1">
    <citation type="journal article" date="2014" name="Environ. Microbiol.">
        <title>Contrasting genomic patterns and infection strategies of two co-existing Bacteroidetes podovirus genera.</title>
        <authorList>
            <person name="Holmfeldt K."/>
            <person name="Howard-Varona C."/>
            <person name="Solonenko N."/>
            <person name="Sullivan M.B."/>
        </authorList>
    </citation>
    <scope>NUCLEOTIDE SEQUENCE [LARGE SCALE GENOMIC DNA]</scope>
    <source>
        <strain evidence="1 2">18</strain>
    </source>
</reference>
<evidence type="ECO:0000313" key="2">
    <source>
        <dbReference type="Proteomes" id="UP000030786"/>
    </source>
</evidence>
<dbReference type="EMBL" id="CP009976">
    <property type="protein sequence ID" value="AIZ41003.1"/>
    <property type="molecule type" value="Genomic_DNA"/>
</dbReference>
<organism evidence="1 2">
    <name type="scientific">Cellulophaga baltica 18</name>
    <dbReference type="NCBI Taxonomy" id="1348584"/>
    <lineage>
        <taxon>Bacteria</taxon>
        <taxon>Pseudomonadati</taxon>
        <taxon>Bacteroidota</taxon>
        <taxon>Flavobacteriia</taxon>
        <taxon>Flavobacteriales</taxon>
        <taxon>Flavobacteriaceae</taxon>
        <taxon>Cellulophaga</taxon>
    </lineage>
</organism>
<protein>
    <submittedName>
        <fullName evidence="1">Uncharacterized protein</fullName>
    </submittedName>
</protein>
<dbReference type="RefSeq" id="WP_029447474.1">
    <property type="nucleotide sequence ID" value="NZ_CP009976.1"/>
</dbReference>
<dbReference type="AlphaFoldDB" id="A0AAU8RBE5"/>
<evidence type="ECO:0000313" key="1">
    <source>
        <dbReference type="EMBL" id="AIZ41003.1"/>
    </source>
</evidence>
<gene>
    <name evidence="1" type="ORF">M666_05190</name>
</gene>
<accession>A0AAU8RBE5</accession>
<sequence>MTPFFNKYPALEAINQEIINKVPEEDYFEWFPRELNFKVLIIMKLCNNLKYDALKNWALNAYKKGVDIDYERYKNDFINLNTLLDLLDNGTYLKIIEKDNMA</sequence>
<dbReference type="Proteomes" id="UP000030786">
    <property type="component" value="Chromosome"/>
</dbReference>
<dbReference type="GeneID" id="78060124"/>
<name>A0AAU8RBE5_9FLAO</name>
<proteinExistence type="predicted"/>